<dbReference type="GeneID" id="108993346"/>
<evidence type="ECO:0000313" key="3">
    <source>
        <dbReference type="RefSeq" id="XP_035540499.1"/>
    </source>
</evidence>
<keyword evidence="1" id="KW-0732">Signal</keyword>
<keyword evidence="3 4" id="KW-0647">Proteasome</keyword>
<dbReference type="Proteomes" id="UP000235220">
    <property type="component" value="Chromosome 13"/>
</dbReference>
<evidence type="ECO:0000313" key="2">
    <source>
        <dbReference type="Proteomes" id="UP000235220"/>
    </source>
</evidence>
<reference evidence="3 4" key="1">
    <citation type="submission" date="2025-04" db="UniProtKB">
        <authorList>
            <consortium name="RefSeq"/>
        </authorList>
    </citation>
    <scope>IDENTIFICATION</scope>
    <source>
        <tissue evidence="3 4">Leaves</tissue>
    </source>
</reference>
<sequence length="114" mass="12849">MDLFAWMSFFVIIRLLQCPNISGSGHSMGDAEMTEAITDDREMALAREMSLQENVKTKLTESAESKLLGVDPNDPSVREMLASLGSMRHNKRRMKMSNQTWTSKDAITLLLLNL</sequence>
<gene>
    <name evidence="3 4" type="primary">LOC108993346</name>
</gene>
<dbReference type="RefSeq" id="XP_035540499.1">
    <property type="nucleotide sequence ID" value="XM_035684606.1"/>
</dbReference>
<keyword evidence="2" id="KW-1185">Reference proteome</keyword>
<dbReference type="Gramene" id="Jr13_08930_p1">
    <property type="protein sequence ID" value="cds.Jr13_08930_p1"/>
    <property type="gene ID" value="Jr13_08930"/>
</dbReference>
<feature type="chain" id="PRO_5014290119" evidence="1">
    <location>
        <begin position="19"/>
        <end position="114"/>
    </location>
</feature>
<dbReference type="AlphaFoldDB" id="A0A2I4EWK8"/>
<evidence type="ECO:0000256" key="1">
    <source>
        <dbReference type="SAM" id="SignalP"/>
    </source>
</evidence>
<dbReference type="STRING" id="51240.A0A2I4EWK8"/>
<accession>A0A2I4EWK8</accession>
<dbReference type="RefSeq" id="XP_035540500.1">
    <property type="nucleotide sequence ID" value="XM_035684607.1"/>
</dbReference>
<organism evidence="2 3">
    <name type="scientific">Juglans regia</name>
    <name type="common">English walnut</name>
    <dbReference type="NCBI Taxonomy" id="51240"/>
    <lineage>
        <taxon>Eukaryota</taxon>
        <taxon>Viridiplantae</taxon>
        <taxon>Streptophyta</taxon>
        <taxon>Embryophyta</taxon>
        <taxon>Tracheophyta</taxon>
        <taxon>Spermatophyta</taxon>
        <taxon>Magnoliopsida</taxon>
        <taxon>eudicotyledons</taxon>
        <taxon>Gunneridae</taxon>
        <taxon>Pentapetalae</taxon>
        <taxon>rosids</taxon>
        <taxon>fabids</taxon>
        <taxon>Fagales</taxon>
        <taxon>Juglandaceae</taxon>
        <taxon>Juglans</taxon>
    </lineage>
</organism>
<dbReference type="GO" id="GO:0000502">
    <property type="term" value="C:proteasome complex"/>
    <property type="evidence" value="ECO:0007669"/>
    <property type="project" value="UniProtKB-KW"/>
</dbReference>
<proteinExistence type="predicted"/>
<evidence type="ECO:0000313" key="4">
    <source>
        <dbReference type="RefSeq" id="XP_035540500.1"/>
    </source>
</evidence>
<protein>
    <submittedName>
        <fullName evidence="3 4">26S proteasome non-ATPase regulatory subunit 4 homolog isoform X1</fullName>
    </submittedName>
</protein>
<feature type="signal peptide" evidence="1">
    <location>
        <begin position="1"/>
        <end position="18"/>
    </location>
</feature>
<name>A0A2I4EWK8_JUGRE</name>